<comment type="caution">
    <text evidence="2">The sequence shown here is derived from an EMBL/GenBank/DDBJ whole genome shotgun (WGS) entry which is preliminary data.</text>
</comment>
<feature type="transmembrane region" description="Helical" evidence="1">
    <location>
        <begin position="69"/>
        <end position="86"/>
    </location>
</feature>
<evidence type="ECO:0008006" key="4">
    <source>
        <dbReference type="Google" id="ProtNLM"/>
    </source>
</evidence>
<protein>
    <recommendedName>
        <fullName evidence="4">CvpA family protein</fullName>
    </recommendedName>
</protein>
<reference evidence="3" key="1">
    <citation type="journal article" date="2019" name="Int. J. Syst. Evol. Microbiol.">
        <title>The Global Catalogue of Microorganisms (GCM) 10K type strain sequencing project: providing services to taxonomists for standard genome sequencing and annotation.</title>
        <authorList>
            <consortium name="The Broad Institute Genomics Platform"/>
            <consortium name="The Broad Institute Genome Sequencing Center for Infectious Disease"/>
            <person name="Wu L."/>
            <person name="Ma J."/>
        </authorList>
    </citation>
    <scope>NUCLEOTIDE SEQUENCE [LARGE SCALE GENOMIC DNA]</scope>
    <source>
        <strain evidence="3">JCM 16545</strain>
    </source>
</reference>
<accession>A0ABW5E4S5</accession>
<dbReference type="EMBL" id="JBHUJC010000042">
    <property type="protein sequence ID" value="MFD2277419.1"/>
    <property type="molecule type" value="Genomic_DNA"/>
</dbReference>
<evidence type="ECO:0000313" key="2">
    <source>
        <dbReference type="EMBL" id="MFD2277419.1"/>
    </source>
</evidence>
<evidence type="ECO:0000313" key="3">
    <source>
        <dbReference type="Proteomes" id="UP001597297"/>
    </source>
</evidence>
<keyword evidence="1" id="KW-0472">Membrane</keyword>
<dbReference type="RefSeq" id="WP_377093334.1">
    <property type="nucleotide sequence ID" value="NZ_JBHSJM010000001.1"/>
</dbReference>
<name>A0ABW5E4S5_9BACT</name>
<feature type="transmembrane region" description="Helical" evidence="1">
    <location>
        <begin position="31"/>
        <end position="57"/>
    </location>
</feature>
<keyword evidence="1" id="KW-1133">Transmembrane helix</keyword>
<proteinExistence type="predicted"/>
<dbReference type="Proteomes" id="UP001597297">
    <property type="component" value="Unassembled WGS sequence"/>
</dbReference>
<keyword evidence="1" id="KW-0812">Transmembrane</keyword>
<sequence>MNFGEIGVSGVILLVIIAFAAFGFAKGALKLLYGFLCLIGTLAAAWAGYTFGYPALLTEWPSMPKHGEYACALAAAILTFILLKTVTDFFANPFENEEQRSKSSGLTGLITGFAMGFAICLLCLNKLVDKGTRAEIDYWIAQATEAAPQELPNLAKLKHDILHSPVSKQVTSLLSFNNAASQNLSKLVIMQVAAPEKIQQLSQDPAIALTLQSPKLKAFLHSPEIKQSIESGDTAAVATHPDFIALLKDPAMNDAIAQIDIEHALKLR</sequence>
<organism evidence="2 3">
    <name type="scientific">Rubritalea spongiae</name>
    <dbReference type="NCBI Taxonomy" id="430797"/>
    <lineage>
        <taxon>Bacteria</taxon>
        <taxon>Pseudomonadati</taxon>
        <taxon>Verrucomicrobiota</taxon>
        <taxon>Verrucomicrobiia</taxon>
        <taxon>Verrucomicrobiales</taxon>
        <taxon>Rubritaleaceae</taxon>
        <taxon>Rubritalea</taxon>
    </lineage>
</organism>
<evidence type="ECO:0000256" key="1">
    <source>
        <dbReference type="SAM" id="Phobius"/>
    </source>
</evidence>
<gene>
    <name evidence="2" type="ORF">ACFSQZ_13140</name>
</gene>
<keyword evidence="3" id="KW-1185">Reference proteome</keyword>
<feature type="transmembrane region" description="Helical" evidence="1">
    <location>
        <begin position="7"/>
        <end position="25"/>
    </location>
</feature>
<feature type="transmembrane region" description="Helical" evidence="1">
    <location>
        <begin position="106"/>
        <end position="124"/>
    </location>
</feature>